<organism evidence="1 2">
    <name type="scientific">Artemia franciscana</name>
    <name type="common">Brine shrimp</name>
    <name type="synonym">Artemia sanfranciscana</name>
    <dbReference type="NCBI Taxonomy" id="6661"/>
    <lineage>
        <taxon>Eukaryota</taxon>
        <taxon>Metazoa</taxon>
        <taxon>Ecdysozoa</taxon>
        <taxon>Arthropoda</taxon>
        <taxon>Crustacea</taxon>
        <taxon>Branchiopoda</taxon>
        <taxon>Anostraca</taxon>
        <taxon>Artemiidae</taxon>
        <taxon>Artemia</taxon>
    </lineage>
</organism>
<keyword evidence="2" id="KW-1185">Reference proteome</keyword>
<protein>
    <submittedName>
        <fullName evidence="1">Uncharacterized protein</fullName>
    </submittedName>
</protein>
<dbReference type="Proteomes" id="UP001187531">
    <property type="component" value="Unassembled WGS sequence"/>
</dbReference>
<dbReference type="AlphaFoldDB" id="A0AA88ID80"/>
<accession>A0AA88ID80</accession>
<evidence type="ECO:0000313" key="1">
    <source>
        <dbReference type="EMBL" id="KAK2726455.1"/>
    </source>
</evidence>
<gene>
    <name evidence="1" type="ORF">QYM36_000786</name>
</gene>
<dbReference type="EMBL" id="JAVRJZ010000002">
    <property type="protein sequence ID" value="KAK2726455.1"/>
    <property type="molecule type" value="Genomic_DNA"/>
</dbReference>
<name>A0AA88ID80_ARTSF</name>
<reference evidence="1" key="1">
    <citation type="submission" date="2023-07" db="EMBL/GenBank/DDBJ databases">
        <title>Chromosome-level genome assembly of Artemia franciscana.</title>
        <authorList>
            <person name="Jo E."/>
        </authorList>
    </citation>
    <scope>NUCLEOTIDE SEQUENCE</scope>
    <source>
        <tissue evidence="1">Whole body</tissue>
    </source>
</reference>
<sequence length="107" mass="12285">MEIGSTERITVSIAGGDFDSDHFLVVSELRLRIWKPQQPKKSLPRYCVDLLKNIETRNRYRTALSNNLSRIQAMEAPIAEEVDRFVDEGASIIRETARETSDGNRQY</sequence>
<proteinExistence type="predicted"/>
<evidence type="ECO:0000313" key="2">
    <source>
        <dbReference type="Proteomes" id="UP001187531"/>
    </source>
</evidence>
<comment type="caution">
    <text evidence="1">The sequence shown here is derived from an EMBL/GenBank/DDBJ whole genome shotgun (WGS) entry which is preliminary data.</text>
</comment>